<protein>
    <submittedName>
        <fullName evidence="1">Uncharacterized protein</fullName>
    </submittedName>
</protein>
<comment type="caution">
    <text evidence="1">The sequence shown here is derived from an EMBL/GenBank/DDBJ whole genome shotgun (WGS) entry which is preliminary data.</text>
</comment>
<dbReference type="InterPro" id="IPR036388">
    <property type="entry name" value="WH-like_DNA-bd_sf"/>
</dbReference>
<name>A0A645A044_9ZZZZ</name>
<dbReference type="EMBL" id="VSSQ01010012">
    <property type="protein sequence ID" value="MPM43194.1"/>
    <property type="molecule type" value="Genomic_DNA"/>
</dbReference>
<evidence type="ECO:0000313" key="1">
    <source>
        <dbReference type="EMBL" id="MPM43194.1"/>
    </source>
</evidence>
<proteinExistence type="predicted"/>
<organism evidence="1">
    <name type="scientific">bioreactor metagenome</name>
    <dbReference type="NCBI Taxonomy" id="1076179"/>
    <lineage>
        <taxon>unclassified sequences</taxon>
        <taxon>metagenomes</taxon>
        <taxon>ecological metagenomes</taxon>
    </lineage>
</organism>
<sequence length="81" mass="9397">MKANIKETEDNILNYLYKNKESSPQSLTKIRVALNLSDNKEHIRTLKTCLEELTKKGFVKKQADRGNYKIDTKGIENIELK</sequence>
<dbReference type="Gene3D" id="1.10.10.10">
    <property type="entry name" value="Winged helix-like DNA-binding domain superfamily/Winged helix DNA-binding domain"/>
    <property type="match status" value="1"/>
</dbReference>
<dbReference type="AlphaFoldDB" id="A0A645A044"/>
<gene>
    <name evidence="1" type="ORF">SDC9_89867</name>
</gene>
<accession>A0A645A044</accession>
<reference evidence="1" key="1">
    <citation type="submission" date="2019-08" db="EMBL/GenBank/DDBJ databases">
        <authorList>
            <person name="Kucharzyk K."/>
            <person name="Murdoch R.W."/>
            <person name="Higgins S."/>
            <person name="Loffler F."/>
        </authorList>
    </citation>
    <scope>NUCLEOTIDE SEQUENCE</scope>
</reference>